<gene>
    <name evidence="1" type="ORF">DPEC_G00299920</name>
</gene>
<dbReference type="EMBL" id="CM055755">
    <property type="protein sequence ID" value="KAJ7990401.1"/>
    <property type="molecule type" value="Genomic_DNA"/>
</dbReference>
<evidence type="ECO:0000313" key="1">
    <source>
        <dbReference type="EMBL" id="KAJ7990401.1"/>
    </source>
</evidence>
<protein>
    <submittedName>
        <fullName evidence="1">Uncharacterized protein</fullName>
    </submittedName>
</protein>
<dbReference type="Proteomes" id="UP001157502">
    <property type="component" value="Chromosome 28"/>
</dbReference>
<name>A0ACC2FG92_DALPE</name>
<proteinExistence type="predicted"/>
<keyword evidence="2" id="KW-1185">Reference proteome</keyword>
<evidence type="ECO:0000313" key="2">
    <source>
        <dbReference type="Proteomes" id="UP001157502"/>
    </source>
</evidence>
<accession>A0ACC2FG92</accession>
<sequence length="132" mass="14093">MRNSGWVSLCSKDAVCKNPQIGINVLVSHRPNNPVDDRDHEAVLAQFISHARCVRALRRDPPCSPPAAFDCAGISVWHAGSSEGPGASKGQGAQRNASTLTNTWTDSPVPYGTAPRTVINEHSAPTSERGHN</sequence>
<comment type="caution">
    <text evidence="1">The sequence shown here is derived from an EMBL/GenBank/DDBJ whole genome shotgun (WGS) entry which is preliminary data.</text>
</comment>
<reference evidence="1" key="1">
    <citation type="submission" date="2021-05" db="EMBL/GenBank/DDBJ databases">
        <authorList>
            <person name="Pan Q."/>
            <person name="Jouanno E."/>
            <person name="Zahm M."/>
            <person name="Klopp C."/>
            <person name="Cabau C."/>
            <person name="Louis A."/>
            <person name="Berthelot C."/>
            <person name="Parey E."/>
            <person name="Roest Crollius H."/>
            <person name="Montfort J."/>
            <person name="Robinson-Rechavi M."/>
            <person name="Bouchez O."/>
            <person name="Lampietro C."/>
            <person name="Lopez Roques C."/>
            <person name="Donnadieu C."/>
            <person name="Postlethwait J."/>
            <person name="Bobe J."/>
            <person name="Dillon D."/>
            <person name="Chandos A."/>
            <person name="von Hippel F."/>
            <person name="Guiguen Y."/>
        </authorList>
    </citation>
    <scope>NUCLEOTIDE SEQUENCE</scope>
    <source>
        <strain evidence="1">YG-Jan2019</strain>
    </source>
</reference>
<organism evidence="1 2">
    <name type="scientific">Dallia pectoralis</name>
    <name type="common">Alaska blackfish</name>
    <dbReference type="NCBI Taxonomy" id="75939"/>
    <lineage>
        <taxon>Eukaryota</taxon>
        <taxon>Metazoa</taxon>
        <taxon>Chordata</taxon>
        <taxon>Craniata</taxon>
        <taxon>Vertebrata</taxon>
        <taxon>Euteleostomi</taxon>
        <taxon>Actinopterygii</taxon>
        <taxon>Neopterygii</taxon>
        <taxon>Teleostei</taxon>
        <taxon>Protacanthopterygii</taxon>
        <taxon>Esociformes</taxon>
        <taxon>Umbridae</taxon>
        <taxon>Dallia</taxon>
    </lineage>
</organism>